<evidence type="ECO:0000313" key="2">
    <source>
        <dbReference type="Proteomes" id="UP000199225"/>
    </source>
</evidence>
<dbReference type="EMBL" id="FNEV01000008">
    <property type="protein sequence ID" value="SDJ61524.1"/>
    <property type="molecule type" value="Genomic_DNA"/>
</dbReference>
<dbReference type="Proteomes" id="UP000199225">
    <property type="component" value="Unassembled WGS sequence"/>
</dbReference>
<sequence>MSNIIRFKILWTDQLIDSRRIHMFDMKTQSKISFNYELMDRAPKWSVEKELRTFLRMKQKKIDSGYYDGKGHAS</sequence>
<dbReference type="OrthoDB" id="2972457at2"/>
<reference evidence="2" key="1">
    <citation type="submission" date="2016-10" db="EMBL/GenBank/DDBJ databases">
        <authorList>
            <person name="Varghese N."/>
            <person name="Submissions S."/>
        </authorList>
    </citation>
    <scope>NUCLEOTIDE SEQUENCE [LARGE SCALE GENOMIC DNA]</scope>
    <source>
        <strain evidence="2">DSM 4771</strain>
    </source>
</reference>
<keyword evidence="2" id="KW-1185">Reference proteome</keyword>
<accession>A0A1G8V6N3</accession>
<proteinExistence type="predicted"/>
<dbReference type="STRING" id="86666.SAMN04490247_2526"/>
<organism evidence="1 2">
    <name type="scientific">Salimicrobium halophilum</name>
    <dbReference type="NCBI Taxonomy" id="86666"/>
    <lineage>
        <taxon>Bacteria</taxon>
        <taxon>Bacillati</taxon>
        <taxon>Bacillota</taxon>
        <taxon>Bacilli</taxon>
        <taxon>Bacillales</taxon>
        <taxon>Bacillaceae</taxon>
        <taxon>Salimicrobium</taxon>
    </lineage>
</organism>
<dbReference type="AlphaFoldDB" id="A0A1G8V6N3"/>
<evidence type="ECO:0000313" key="1">
    <source>
        <dbReference type="EMBL" id="SDJ61524.1"/>
    </source>
</evidence>
<name>A0A1G8V6N3_9BACI</name>
<gene>
    <name evidence="1" type="ORF">SAMN04490247_2526</name>
</gene>
<dbReference type="RefSeq" id="WP_093194231.1">
    <property type="nucleotide sequence ID" value="NZ_FNEV01000008.1"/>
</dbReference>
<protein>
    <submittedName>
        <fullName evidence="1">Uncharacterized protein</fullName>
    </submittedName>
</protein>